<dbReference type="AlphaFoldDB" id="A0A1G7EQN2"/>
<reference evidence="1 2" key="1">
    <citation type="submission" date="2016-10" db="EMBL/GenBank/DDBJ databases">
        <authorList>
            <person name="de Groot N.N."/>
        </authorList>
    </citation>
    <scope>NUCLEOTIDE SEQUENCE [LARGE SCALE GENOMIC DNA]</scope>
    <source>
        <strain evidence="1 2">JCM 11308</strain>
    </source>
</reference>
<dbReference type="SUPFAM" id="SSF53850">
    <property type="entry name" value="Periplasmic binding protein-like II"/>
    <property type="match status" value="1"/>
</dbReference>
<dbReference type="Proteomes" id="UP000199417">
    <property type="component" value="Unassembled WGS sequence"/>
</dbReference>
<dbReference type="InterPro" id="IPR006311">
    <property type="entry name" value="TAT_signal"/>
</dbReference>
<protein>
    <submittedName>
        <fullName evidence="1">ABC-type nitrate/sulfonate/bicarbonate transport system, substrate-binding protein</fullName>
    </submittedName>
</protein>
<dbReference type="EMBL" id="FNAB01000026">
    <property type="protein sequence ID" value="SDE65981.1"/>
    <property type="molecule type" value="Genomic_DNA"/>
</dbReference>
<name>A0A1G7EQN2_9NOCA</name>
<accession>A0A1G7EQN2</accession>
<dbReference type="PANTHER" id="PTHR30024">
    <property type="entry name" value="ALIPHATIC SULFONATES-BINDING PROTEIN-RELATED"/>
    <property type="match status" value="1"/>
</dbReference>
<dbReference type="Gene3D" id="3.40.190.10">
    <property type="entry name" value="Periplasmic binding protein-like II"/>
    <property type="match status" value="2"/>
</dbReference>
<dbReference type="PROSITE" id="PS51318">
    <property type="entry name" value="TAT"/>
    <property type="match status" value="1"/>
</dbReference>
<dbReference type="STRING" id="168276.SAMN05444580_12614"/>
<dbReference type="Pfam" id="PF13379">
    <property type="entry name" value="NMT1_2"/>
    <property type="match status" value="1"/>
</dbReference>
<sequence>MTREFDRTASIGRTRGAAIGPATSRRNLFKFAGAGVLAIGAGSLLAACGGNEAVGGASTKAEGALATPTPFTVGSSSGDNFLIDVVNVDQNQFAPYNLEVPKFIYPQSVVQGMQMVSAGAIEGAAMDTMLAMLSFANGQKGNRPVIVGMRMPVNTYNMIVGPGSWPDQGAGFVEKMGSLKGKKIGVTAIGAGTDRQLDLALKAAGMERGDITAVAVGQIPAAIAQIKNGRLDAYVGFTYGSGLSVATQVQGQMLIDFSGGDTPELLSALQVCPLVMREDNAEAHEDVANAWLAAQWDAKTWIEKNRAAAAALLNAGTFNNEAPVEAGKAIDFMVDRAFPKVSPNWKVTRGGIEHVADVMDQLGMLKKGTVSYEDIVPPFARA</sequence>
<evidence type="ECO:0000313" key="1">
    <source>
        <dbReference type="EMBL" id="SDE65981.1"/>
    </source>
</evidence>
<evidence type="ECO:0000313" key="2">
    <source>
        <dbReference type="Proteomes" id="UP000199417"/>
    </source>
</evidence>
<organism evidence="1 2">
    <name type="scientific">Rhodococcus tukisamuensis</name>
    <dbReference type="NCBI Taxonomy" id="168276"/>
    <lineage>
        <taxon>Bacteria</taxon>
        <taxon>Bacillati</taxon>
        <taxon>Actinomycetota</taxon>
        <taxon>Actinomycetes</taxon>
        <taxon>Mycobacteriales</taxon>
        <taxon>Nocardiaceae</taxon>
        <taxon>Rhodococcus</taxon>
    </lineage>
</organism>
<gene>
    <name evidence="1" type="ORF">SAMN05444580_12614</name>
</gene>
<keyword evidence="2" id="KW-1185">Reference proteome</keyword>
<proteinExistence type="predicted"/>